<dbReference type="Proteomes" id="UP000070675">
    <property type="component" value="Unassembled WGS sequence"/>
</dbReference>
<dbReference type="PROSITE" id="PS51170">
    <property type="entry name" value="CW"/>
    <property type="match status" value="1"/>
</dbReference>
<keyword evidence="1" id="KW-0677">Repeat</keyword>
<reference evidence="4" key="1">
    <citation type="submission" date="2016-01" db="EMBL/GenBank/DDBJ databases">
        <authorList>
            <person name="Mitreva M."/>
            <person name="Pepin K.H."/>
            <person name="Mihindukulasuriya K.A."/>
            <person name="Fulton R."/>
            <person name="Fronick C."/>
            <person name="O'Laughlin M."/>
            <person name="Miner T."/>
            <person name="Herter B."/>
            <person name="Rosa B.A."/>
            <person name="Cordes M."/>
            <person name="Tomlinson C."/>
            <person name="Wollam A."/>
            <person name="Palsikar V.B."/>
            <person name="Mardis E.R."/>
            <person name="Wilson R.K."/>
        </authorList>
    </citation>
    <scope>NUCLEOTIDE SEQUENCE [LARGE SCALE GENOMIC DNA]</scope>
    <source>
        <strain evidence="4">DNF00019</strain>
    </source>
</reference>
<evidence type="ECO:0000256" key="1">
    <source>
        <dbReference type="ARBA" id="ARBA00022737"/>
    </source>
</evidence>
<dbReference type="STRING" id="1393034.HMPREF3192_01248"/>
<name>A0A133XQD6_9ACTN</name>
<gene>
    <name evidence="3" type="ORF">HMPREF3192_01248</name>
</gene>
<proteinExistence type="predicted"/>
<organism evidence="3 4">
    <name type="scientific">Atopobium deltae</name>
    <dbReference type="NCBI Taxonomy" id="1393034"/>
    <lineage>
        <taxon>Bacteria</taxon>
        <taxon>Bacillati</taxon>
        <taxon>Actinomycetota</taxon>
        <taxon>Coriobacteriia</taxon>
        <taxon>Coriobacteriales</taxon>
        <taxon>Atopobiaceae</taxon>
        <taxon>Atopobium</taxon>
    </lineage>
</organism>
<dbReference type="Pfam" id="PF19127">
    <property type="entry name" value="Choline_bind_3"/>
    <property type="match status" value="2"/>
</dbReference>
<dbReference type="InterPro" id="IPR018337">
    <property type="entry name" value="Cell_wall/Cho-bd_repeat"/>
</dbReference>
<protein>
    <submittedName>
        <fullName evidence="3">Cell wall-binding repeat protein</fullName>
    </submittedName>
</protein>
<sequence length="135" mass="15080">KWYWFDTHGYMATGWLKRGDTWYYLTETGAMAQGWQKVKGEWYLLADTGEMLTGWQTIDGKRCYLAESGQLTYGWLKKGSTWYYADGAADGSCVTDCIKEIDGKAYAFNTQGGMLEGAFEVTADAKGALSIKADD</sequence>
<evidence type="ECO:0000256" key="2">
    <source>
        <dbReference type="PROSITE-ProRule" id="PRU00591"/>
    </source>
</evidence>
<keyword evidence="4" id="KW-1185">Reference proteome</keyword>
<dbReference type="AlphaFoldDB" id="A0A133XQD6"/>
<dbReference type="Pfam" id="PF01473">
    <property type="entry name" value="Choline_bind_1"/>
    <property type="match status" value="1"/>
</dbReference>
<comment type="caution">
    <text evidence="3">The sequence shown here is derived from an EMBL/GenBank/DDBJ whole genome shotgun (WGS) entry which is preliminary data.</text>
</comment>
<dbReference type="EMBL" id="LSCR01000041">
    <property type="protein sequence ID" value="KXB33143.1"/>
    <property type="molecule type" value="Genomic_DNA"/>
</dbReference>
<feature type="repeat" description="Cell wall-binding" evidence="2">
    <location>
        <begin position="12"/>
        <end position="31"/>
    </location>
</feature>
<feature type="non-terminal residue" evidence="3">
    <location>
        <position position="1"/>
    </location>
</feature>
<evidence type="ECO:0000313" key="3">
    <source>
        <dbReference type="EMBL" id="KXB33143.1"/>
    </source>
</evidence>
<evidence type="ECO:0000313" key="4">
    <source>
        <dbReference type="Proteomes" id="UP000070675"/>
    </source>
</evidence>
<dbReference type="SUPFAM" id="SSF69360">
    <property type="entry name" value="Cell wall binding repeat"/>
    <property type="match status" value="1"/>
</dbReference>
<dbReference type="Gene3D" id="2.10.270.10">
    <property type="entry name" value="Cholin Binding"/>
    <property type="match status" value="2"/>
</dbReference>
<accession>A0A133XQD6</accession>